<dbReference type="PANTHER" id="PTHR45903">
    <property type="entry name" value="GLUTAMATE-RICH WD REPEAT-CONTAINING PROTEIN 1"/>
    <property type="match status" value="1"/>
</dbReference>
<evidence type="ECO:0000256" key="3">
    <source>
        <dbReference type="PROSITE-ProRule" id="PRU00221"/>
    </source>
</evidence>
<gene>
    <name evidence="6" type="ORF">CHYS00102_LOCUS1742</name>
</gene>
<dbReference type="Pfam" id="PF00400">
    <property type="entry name" value="WD40"/>
    <property type="match status" value="2"/>
</dbReference>
<dbReference type="PROSITE" id="PS50082">
    <property type="entry name" value="WD_REPEATS_2"/>
    <property type="match status" value="2"/>
</dbReference>
<evidence type="ECO:0000259" key="5">
    <source>
        <dbReference type="Pfam" id="PF12265"/>
    </source>
</evidence>
<organism evidence="6">
    <name type="scientific">Corethron hystrix</name>
    <dbReference type="NCBI Taxonomy" id="216773"/>
    <lineage>
        <taxon>Eukaryota</taxon>
        <taxon>Sar</taxon>
        <taxon>Stramenopiles</taxon>
        <taxon>Ochrophyta</taxon>
        <taxon>Bacillariophyta</taxon>
        <taxon>Coscinodiscophyceae</taxon>
        <taxon>Corethrophycidae</taxon>
        <taxon>Corethrales</taxon>
        <taxon>Corethraceae</taxon>
        <taxon>Corethron</taxon>
    </lineage>
</organism>
<keyword evidence="2" id="KW-0677">Repeat</keyword>
<feature type="repeat" description="WD" evidence="3">
    <location>
        <begin position="291"/>
        <end position="327"/>
    </location>
</feature>
<dbReference type="InterPro" id="IPR001680">
    <property type="entry name" value="WD40_rpt"/>
</dbReference>
<sequence>MAVDALAKTNDAGTKPWMPGSEGGGGGPSALEYDPTAYKLHHGLTAEWPALSFDFLRDGLGTGRVRPPHSVTCVFGTQGASAKDSLTVMRLSELHGTNVQGEENLEEEEEEDSDEEGDADVDPVVEHASYRHDGPTNRVRSMDGSSIVAVWGEKGSVSVYDVAPLVATFDGGGGTGTAPAPMANDGVTRRGRPLQVHLGHGREGYALDWSRKVKGRMATGDVGGGVHLWEMEGGSGGTSFAVTPAYAAKHSIEDIQWSPTEDTVFAAAECSSGKIHIFDIRKKGAAMISHVAHKGTDVNVIAWNHKVANLLASGSDDGVFSVWDLRSFGKSDPLARFASHRKPITSVQWHPTDESMAVVSDEDATYVYDLSVEEDVEEEAKTNKNGETGDIPPQLLFVHCGSSDTKEAHWHPQIPSLVMTTAASGFSVFIPSNL</sequence>
<dbReference type="SMART" id="SM00320">
    <property type="entry name" value="WD40"/>
    <property type="match status" value="5"/>
</dbReference>
<dbReference type="GO" id="GO:0005730">
    <property type="term" value="C:nucleolus"/>
    <property type="evidence" value="ECO:0007669"/>
    <property type="project" value="TreeGrafter"/>
</dbReference>
<dbReference type="Gene3D" id="2.130.10.10">
    <property type="entry name" value="YVTN repeat-like/Quinoprotein amine dehydrogenase"/>
    <property type="match status" value="1"/>
</dbReference>
<dbReference type="PANTHER" id="PTHR45903:SF1">
    <property type="entry name" value="GLUTAMATE-RICH WD REPEAT-CONTAINING PROTEIN 1"/>
    <property type="match status" value="1"/>
</dbReference>
<feature type="compositionally biased region" description="Basic and acidic residues" evidence="4">
    <location>
        <begin position="124"/>
        <end position="135"/>
    </location>
</feature>
<keyword evidence="1 3" id="KW-0853">WD repeat</keyword>
<dbReference type="EMBL" id="HBFR01002625">
    <property type="protein sequence ID" value="CAD8874567.1"/>
    <property type="molecule type" value="Transcribed_RNA"/>
</dbReference>
<evidence type="ECO:0000256" key="2">
    <source>
        <dbReference type="ARBA" id="ARBA00022737"/>
    </source>
</evidence>
<dbReference type="SUPFAM" id="SSF50978">
    <property type="entry name" value="WD40 repeat-like"/>
    <property type="match status" value="1"/>
</dbReference>
<dbReference type="AlphaFoldDB" id="A0A7S1B4K2"/>
<evidence type="ECO:0000256" key="1">
    <source>
        <dbReference type="ARBA" id="ARBA00022574"/>
    </source>
</evidence>
<feature type="region of interest" description="Disordered" evidence="4">
    <location>
        <begin position="1"/>
        <end position="30"/>
    </location>
</feature>
<accession>A0A7S1B4K2</accession>
<dbReference type="InterPro" id="IPR022052">
    <property type="entry name" value="Histone-bd_RBBP4-like_N"/>
</dbReference>
<evidence type="ECO:0000256" key="4">
    <source>
        <dbReference type="SAM" id="MobiDB-lite"/>
    </source>
</evidence>
<dbReference type="InterPro" id="IPR036322">
    <property type="entry name" value="WD40_repeat_dom_sf"/>
</dbReference>
<dbReference type="InterPro" id="IPR051972">
    <property type="entry name" value="Glutamate-rich_WD_repeat"/>
</dbReference>
<feature type="repeat" description="WD" evidence="3">
    <location>
        <begin position="337"/>
        <end position="378"/>
    </location>
</feature>
<dbReference type="GO" id="GO:0042254">
    <property type="term" value="P:ribosome biogenesis"/>
    <property type="evidence" value="ECO:0007669"/>
    <property type="project" value="TreeGrafter"/>
</dbReference>
<feature type="compositionally biased region" description="Acidic residues" evidence="4">
    <location>
        <begin position="103"/>
        <end position="123"/>
    </location>
</feature>
<name>A0A7S1B4K2_9STRA</name>
<feature type="region of interest" description="Disordered" evidence="4">
    <location>
        <begin position="94"/>
        <end position="138"/>
    </location>
</feature>
<protein>
    <recommendedName>
        <fullName evidence="5">Histone-binding protein RBBP4-like N-terminal domain-containing protein</fullName>
    </recommendedName>
</protein>
<dbReference type="InterPro" id="IPR015943">
    <property type="entry name" value="WD40/YVTN_repeat-like_dom_sf"/>
</dbReference>
<dbReference type="Pfam" id="PF12265">
    <property type="entry name" value="CAF1C_H4-bd"/>
    <property type="match status" value="1"/>
</dbReference>
<feature type="domain" description="Histone-binding protein RBBP4-like N-terminal" evidence="5">
    <location>
        <begin position="31"/>
        <end position="95"/>
    </location>
</feature>
<reference evidence="6" key="1">
    <citation type="submission" date="2021-01" db="EMBL/GenBank/DDBJ databases">
        <authorList>
            <person name="Corre E."/>
            <person name="Pelletier E."/>
            <person name="Niang G."/>
            <person name="Scheremetjew M."/>
            <person name="Finn R."/>
            <person name="Kale V."/>
            <person name="Holt S."/>
            <person name="Cochrane G."/>
            <person name="Meng A."/>
            <person name="Brown T."/>
            <person name="Cohen L."/>
        </authorList>
    </citation>
    <scope>NUCLEOTIDE SEQUENCE</scope>
    <source>
        <strain evidence="6">308</strain>
    </source>
</reference>
<proteinExistence type="predicted"/>
<evidence type="ECO:0000313" key="6">
    <source>
        <dbReference type="EMBL" id="CAD8874567.1"/>
    </source>
</evidence>